<name>A0A6A6W9X4_9PEZI</name>
<feature type="region of interest" description="Disordered" evidence="1">
    <location>
        <begin position="269"/>
        <end position="327"/>
    </location>
</feature>
<proteinExistence type="predicted"/>
<keyword evidence="4" id="KW-1185">Reference proteome</keyword>
<dbReference type="AlphaFoldDB" id="A0A6A6W9X4"/>
<evidence type="ECO:0000256" key="1">
    <source>
        <dbReference type="SAM" id="MobiDB-lite"/>
    </source>
</evidence>
<feature type="compositionally biased region" description="Polar residues" evidence="1">
    <location>
        <begin position="289"/>
        <end position="299"/>
    </location>
</feature>
<keyword evidence="2" id="KW-0812">Transmembrane</keyword>
<dbReference type="GeneID" id="54481991"/>
<gene>
    <name evidence="3" type="ORF">EJ05DRAFT_343804</name>
</gene>
<organism evidence="3 4">
    <name type="scientific">Pseudovirgaria hyperparasitica</name>
    <dbReference type="NCBI Taxonomy" id="470096"/>
    <lineage>
        <taxon>Eukaryota</taxon>
        <taxon>Fungi</taxon>
        <taxon>Dikarya</taxon>
        <taxon>Ascomycota</taxon>
        <taxon>Pezizomycotina</taxon>
        <taxon>Dothideomycetes</taxon>
        <taxon>Dothideomycetes incertae sedis</taxon>
        <taxon>Acrospermales</taxon>
        <taxon>Acrospermaceae</taxon>
        <taxon>Pseudovirgaria</taxon>
    </lineage>
</organism>
<feature type="transmembrane region" description="Helical" evidence="2">
    <location>
        <begin position="12"/>
        <end position="33"/>
    </location>
</feature>
<sequence>MENEYAEVLMDGITFASIPFSWWAVVMKTRFAVKWASSDMTFMQILVEEYNRSFRPVSRSFLCHFIGAGIVPTGVECLSWLWRGLFDSVLSTLGFKKHNVAGPLVLTSLIGDLFVNSLCAPMLYHSVLVQTGLLSSLLPSISAWKPGSALSPFPSFRSWQQILLSPIVVHNVVRYIGNTVLRSITRISEDDLALALVHPNEVGRTVAQKRRQQRAELRLTKNLPSLSRVLRFFGWGHQIPRRTVIFEASHQPSDSLLMSQSNIDVLHGQETADRSRDDWEDELHGLQGSGSNVPETLQNPPHEAALPSSARANVDTSTANTQPSVRITSRDNDRGYLELEIEIPAPHLEEETEHNRATDLSRGPSKLLAHFIHIFLERELLYLPSRIITTNFYALYFINTPIAGSTGPTAFHTLSFWLNLFRNLRLGVIVTAASNWALCTMIEYSFFAGLWGCHYGLTLWQGRHAFGWGNL</sequence>
<dbReference type="EMBL" id="ML996570">
    <property type="protein sequence ID" value="KAF2759365.1"/>
    <property type="molecule type" value="Genomic_DNA"/>
</dbReference>
<dbReference type="Proteomes" id="UP000799437">
    <property type="component" value="Unassembled WGS sequence"/>
</dbReference>
<feature type="compositionally biased region" description="Polar residues" evidence="1">
    <location>
        <begin position="310"/>
        <end position="327"/>
    </location>
</feature>
<feature type="transmembrane region" description="Helical" evidence="2">
    <location>
        <begin position="61"/>
        <end position="82"/>
    </location>
</feature>
<evidence type="ECO:0000313" key="4">
    <source>
        <dbReference type="Proteomes" id="UP000799437"/>
    </source>
</evidence>
<accession>A0A6A6W9X4</accession>
<keyword evidence="2" id="KW-1133">Transmembrane helix</keyword>
<evidence type="ECO:0000313" key="3">
    <source>
        <dbReference type="EMBL" id="KAF2759365.1"/>
    </source>
</evidence>
<evidence type="ECO:0000256" key="2">
    <source>
        <dbReference type="SAM" id="Phobius"/>
    </source>
</evidence>
<keyword evidence="2" id="KW-0472">Membrane</keyword>
<protein>
    <submittedName>
        <fullName evidence="3">Uncharacterized protein</fullName>
    </submittedName>
</protein>
<reference evidence="3" key="1">
    <citation type="journal article" date="2020" name="Stud. Mycol.">
        <title>101 Dothideomycetes genomes: a test case for predicting lifestyles and emergence of pathogens.</title>
        <authorList>
            <person name="Haridas S."/>
            <person name="Albert R."/>
            <person name="Binder M."/>
            <person name="Bloem J."/>
            <person name="Labutti K."/>
            <person name="Salamov A."/>
            <person name="Andreopoulos B."/>
            <person name="Baker S."/>
            <person name="Barry K."/>
            <person name="Bills G."/>
            <person name="Bluhm B."/>
            <person name="Cannon C."/>
            <person name="Castanera R."/>
            <person name="Culley D."/>
            <person name="Daum C."/>
            <person name="Ezra D."/>
            <person name="Gonzalez J."/>
            <person name="Henrissat B."/>
            <person name="Kuo A."/>
            <person name="Liang C."/>
            <person name="Lipzen A."/>
            <person name="Lutzoni F."/>
            <person name="Magnuson J."/>
            <person name="Mondo S."/>
            <person name="Nolan M."/>
            <person name="Ohm R."/>
            <person name="Pangilinan J."/>
            <person name="Park H.-J."/>
            <person name="Ramirez L."/>
            <person name="Alfaro M."/>
            <person name="Sun H."/>
            <person name="Tritt A."/>
            <person name="Yoshinaga Y."/>
            <person name="Zwiers L.-H."/>
            <person name="Turgeon B."/>
            <person name="Goodwin S."/>
            <person name="Spatafora J."/>
            <person name="Crous P."/>
            <person name="Grigoriev I."/>
        </authorList>
    </citation>
    <scope>NUCLEOTIDE SEQUENCE</scope>
    <source>
        <strain evidence="3">CBS 121739</strain>
    </source>
</reference>
<dbReference type="RefSeq" id="XP_033601816.1">
    <property type="nucleotide sequence ID" value="XM_033740937.1"/>
</dbReference>